<evidence type="ECO:0000313" key="2">
    <source>
        <dbReference type="EMBL" id="NIA53830.1"/>
    </source>
</evidence>
<proteinExistence type="predicted"/>
<accession>A0ABX0PCJ5</accession>
<evidence type="ECO:0000313" key="3">
    <source>
        <dbReference type="Proteomes" id="UP000716322"/>
    </source>
</evidence>
<dbReference type="EMBL" id="JAAQOM010000004">
    <property type="protein sequence ID" value="NIA53830.1"/>
    <property type="molecule type" value="Genomic_DNA"/>
</dbReference>
<dbReference type="NCBIfam" id="TIGR02595">
    <property type="entry name" value="PEP_CTERM"/>
    <property type="match status" value="1"/>
</dbReference>
<dbReference type="Proteomes" id="UP000716322">
    <property type="component" value="Unassembled WGS sequence"/>
</dbReference>
<organism evidence="2 3">
    <name type="scientific">Telluria antibiotica</name>
    <dbReference type="NCBI Taxonomy" id="2717319"/>
    <lineage>
        <taxon>Bacteria</taxon>
        <taxon>Pseudomonadati</taxon>
        <taxon>Pseudomonadota</taxon>
        <taxon>Betaproteobacteria</taxon>
        <taxon>Burkholderiales</taxon>
        <taxon>Oxalobacteraceae</taxon>
        <taxon>Telluria group</taxon>
        <taxon>Telluria</taxon>
    </lineage>
</organism>
<reference evidence="2 3" key="1">
    <citation type="submission" date="2020-03" db="EMBL/GenBank/DDBJ databases">
        <title>Genome sequence of strain Massilia sp. TW-1.</title>
        <authorList>
            <person name="Chaudhary D.K."/>
        </authorList>
    </citation>
    <scope>NUCLEOTIDE SEQUENCE [LARGE SCALE GENOMIC DNA]</scope>
    <source>
        <strain evidence="2 3">TW-1</strain>
    </source>
</reference>
<feature type="signal peptide" evidence="1">
    <location>
        <begin position="1"/>
        <end position="21"/>
    </location>
</feature>
<keyword evidence="3" id="KW-1185">Reference proteome</keyword>
<comment type="caution">
    <text evidence="2">The sequence shown here is derived from an EMBL/GenBank/DDBJ whole genome shotgun (WGS) entry which is preliminary data.</text>
</comment>
<name>A0ABX0PCJ5_9BURK</name>
<gene>
    <name evidence="2" type="ORF">HAV22_09220</name>
</gene>
<feature type="chain" id="PRO_5046875596" evidence="1">
    <location>
        <begin position="22"/>
        <end position="216"/>
    </location>
</feature>
<dbReference type="RefSeq" id="WP_166858707.1">
    <property type="nucleotide sequence ID" value="NZ_JAAQOM010000004.1"/>
</dbReference>
<sequence>MKVRTACCAALLAGLALDANASVITLQVATGPVGTHTSAAAYKAAVDADIANPAGYKGSKTVATYDNVTVKNYFGALSNYAFEATIDFGVTSAQAGTWNFRTGVDFGYGGALFVDGVALGYNAHDMWWANNYATANGSLTGSAVLAAGNHELKIYGMEACCDGSQQAQFKAANTAAFKTFAGSDTLNAVPEPMSIATFGLGAGVMALIRRRRRKSA</sequence>
<keyword evidence="1" id="KW-0732">Signal</keyword>
<dbReference type="InterPro" id="IPR013424">
    <property type="entry name" value="Ice-binding_C"/>
</dbReference>
<evidence type="ECO:0000256" key="1">
    <source>
        <dbReference type="SAM" id="SignalP"/>
    </source>
</evidence>
<dbReference type="NCBIfam" id="NF038118">
    <property type="entry name" value="PEP_CTERM_CCXG"/>
    <property type="match status" value="1"/>
</dbReference>
<protein>
    <submittedName>
        <fullName evidence="2">PEP-CTERM sorting domain-containing protein</fullName>
    </submittedName>
</protein>